<dbReference type="AlphaFoldDB" id="A0A2M4BC91"/>
<accession>A0A2M4BC91</accession>
<organism evidence="3">
    <name type="scientific">Anopheles marajoara</name>
    <dbReference type="NCBI Taxonomy" id="58244"/>
    <lineage>
        <taxon>Eukaryota</taxon>
        <taxon>Metazoa</taxon>
        <taxon>Ecdysozoa</taxon>
        <taxon>Arthropoda</taxon>
        <taxon>Hexapoda</taxon>
        <taxon>Insecta</taxon>
        <taxon>Pterygota</taxon>
        <taxon>Neoptera</taxon>
        <taxon>Endopterygota</taxon>
        <taxon>Diptera</taxon>
        <taxon>Nematocera</taxon>
        <taxon>Culicoidea</taxon>
        <taxon>Culicidae</taxon>
        <taxon>Anophelinae</taxon>
        <taxon>Anopheles</taxon>
    </lineage>
</organism>
<keyword evidence="1" id="KW-0175">Coiled coil</keyword>
<evidence type="ECO:0000256" key="1">
    <source>
        <dbReference type="SAM" id="Coils"/>
    </source>
</evidence>
<reference evidence="3" key="1">
    <citation type="submission" date="2018-01" db="EMBL/GenBank/DDBJ databases">
        <title>An insight into the sialome of Amazonian anophelines.</title>
        <authorList>
            <person name="Ribeiro J.M."/>
            <person name="Scarpassa V."/>
            <person name="Calvo E."/>
        </authorList>
    </citation>
    <scope>NUCLEOTIDE SEQUENCE</scope>
    <source>
        <tissue evidence="3">Salivary glands</tissue>
    </source>
</reference>
<sequence>MLLHPSPSSSHLSYGSEATQNDASCSASSTPRTTGRHGSNPFTELDDSGCNYDSGNFSLSDTSVKGKQPFAVPGEVDAGSSELHHRFVQLNTELYQAKTELLTYKYKWNEIRNEIGLSWSKKLDKLVEEKNELVRELEDLSKELARVKQGDATNRELHRLRSELADVTVQFECKKQANKDLILKIAEQYGENENLSTKLVRLEGTLADSRSELARTKESEGWFREELHRCQNDNAKLKAALSDIAERLYRERAESEIRLCAAREDCKNAMIKEESKDMSSCTGCSEAQQLREESSSAIALLKETADRRIADLCASNLLLEKQNGDLHILIDQLNRSLADHQQQLMKSAKNEKETLQGLQRLVADESGSHSSDRDTTRRHESEIATLSAQLARECFTKRQIEVGVEQLKAQVKVLSINFVSTCQRLAVQECELKSLRTRNSELEHRLTSNQLPVTMWTPKEEDQLLENFRAIQSKNCDLQLKLGQCVNDTQASANPTGATGFNPQLVRHSEAIITLLKQNITDLEQKLAPRESNASADQVENSSKMACPKHGSSCHANAEIDEANLRDLRTMLKAIESDNRRRLQRYEINNRTLLKKIKECVRERERCENRLAELEKEHAKCGQLRCDVASQRERCLLLEADLESCQQEATTLRAGKERLVTLLQNNCRLMANGDVWASLKLTFKELHELQQVHKENERLKEQVEIDAKKIAQLETASCDWKLAVEVQSADADELRSELTVKNLQLEDSRRTIERLVDENRSLQQSVTMVAANESSFTQQLDELNRLVRIQEIRLETAHERLKLYEDSERVLAASKERFFHDLQSLQDAILREKQEKYELQEEVRELRRNMVNVVGNSLQNINQTQTSNSGSGQRSTAITSPDLKSFSPSSLDIDQLQALVEESSRKSCTLKPLKECVFSLKQEMNNLKAVILSDQQQHRPPNQLHDARFPLSLMEELNDAANGFYGSR</sequence>
<evidence type="ECO:0000313" key="3">
    <source>
        <dbReference type="EMBL" id="MBW50669.1"/>
    </source>
</evidence>
<dbReference type="EMBL" id="GGFJ01001528">
    <property type="protein sequence ID" value="MBW50669.1"/>
    <property type="molecule type" value="Transcribed_RNA"/>
</dbReference>
<feature type="compositionally biased region" description="Polar residues" evidence="2">
    <location>
        <begin position="532"/>
        <end position="544"/>
    </location>
</feature>
<feature type="coiled-coil region" evidence="1">
    <location>
        <begin position="330"/>
        <end position="358"/>
    </location>
</feature>
<feature type="compositionally biased region" description="Low complexity" evidence="2">
    <location>
        <begin position="1"/>
        <end position="13"/>
    </location>
</feature>
<feature type="coiled-coil region" evidence="1">
    <location>
        <begin position="120"/>
        <end position="150"/>
    </location>
</feature>
<feature type="compositionally biased region" description="Polar residues" evidence="2">
    <location>
        <begin position="858"/>
        <end position="879"/>
    </location>
</feature>
<feature type="coiled-coil region" evidence="1">
    <location>
        <begin position="686"/>
        <end position="716"/>
    </location>
</feature>
<feature type="region of interest" description="Disordered" evidence="2">
    <location>
        <begin position="1"/>
        <end position="47"/>
    </location>
</feature>
<name>A0A2M4BC91_9DIPT</name>
<feature type="coiled-coil region" evidence="1">
    <location>
        <begin position="745"/>
        <end position="849"/>
    </location>
</feature>
<evidence type="ECO:0000256" key="2">
    <source>
        <dbReference type="SAM" id="MobiDB-lite"/>
    </source>
</evidence>
<feature type="coiled-coil region" evidence="1">
    <location>
        <begin position="583"/>
        <end position="648"/>
    </location>
</feature>
<feature type="coiled-coil region" evidence="1">
    <location>
        <begin position="192"/>
        <end position="247"/>
    </location>
</feature>
<proteinExistence type="predicted"/>
<protein>
    <submittedName>
        <fullName evidence="3">Putative myosin-11</fullName>
    </submittedName>
</protein>
<feature type="region of interest" description="Disordered" evidence="2">
    <location>
        <begin position="529"/>
        <end position="550"/>
    </location>
</feature>
<feature type="region of interest" description="Disordered" evidence="2">
    <location>
        <begin position="858"/>
        <end position="884"/>
    </location>
</feature>
<feature type="compositionally biased region" description="Polar residues" evidence="2">
    <location>
        <begin position="16"/>
        <end position="42"/>
    </location>
</feature>